<dbReference type="GO" id="GO:0009103">
    <property type="term" value="P:lipopolysaccharide biosynthetic process"/>
    <property type="evidence" value="ECO:0007669"/>
    <property type="project" value="UniProtKB-ARBA"/>
</dbReference>
<dbReference type="Proteomes" id="UP000053557">
    <property type="component" value="Unassembled WGS sequence"/>
</dbReference>
<feature type="transmembrane region" description="Helical" evidence="8">
    <location>
        <begin position="156"/>
        <end position="176"/>
    </location>
</feature>
<dbReference type="InterPro" id="IPR050297">
    <property type="entry name" value="LipidA_mod_glycosyltrf_83"/>
</dbReference>
<dbReference type="EMBL" id="LPVJ01000030">
    <property type="protein sequence ID" value="KUO95943.1"/>
    <property type="molecule type" value="Genomic_DNA"/>
</dbReference>
<feature type="transmembrane region" description="Helical" evidence="8">
    <location>
        <begin position="347"/>
        <end position="365"/>
    </location>
</feature>
<keyword evidence="6 8" id="KW-1133">Transmembrane helix</keyword>
<protein>
    <recommendedName>
        <fullName evidence="9">Glycosyltransferase RgtA/B/C/D-like domain-containing protein</fullName>
    </recommendedName>
</protein>
<evidence type="ECO:0000313" key="10">
    <source>
        <dbReference type="EMBL" id="KUO95943.1"/>
    </source>
</evidence>
<dbReference type="RefSeq" id="WP_067715228.1">
    <property type="nucleotide sequence ID" value="NZ_LPVJ01000030.1"/>
</dbReference>
<keyword evidence="2" id="KW-1003">Cell membrane</keyword>
<evidence type="ECO:0000256" key="7">
    <source>
        <dbReference type="ARBA" id="ARBA00023136"/>
    </source>
</evidence>
<dbReference type="InterPro" id="IPR038731">
    <property type="entry name" value="RgtA/B/C-like"/>
</dbReference>
<gene>
    <name evidence="10" type="ORF">ATW55_02350</name>
</gene>
<feature type="transmembrane region" description="Helical" evidence="8">
    <location>
        <begin position="317"/>
        <end position="341"/>
    </location>
</feature>
<organism evidence="10 11">
    <name type="scientific">Ferroacidibacillus organovorans</name>
    <dbReference type="NCBI Taxonomy" id="1765683"/>
    <lineage>
        <taxon>Bacteria</taxon>
        <taxon>Bacillati</taxon>
        <taxon>Bacillota</taxon>
        <taxon>Bacilli</taxon>
        <taxon>Bacillales</taxon>
        <taxon>Alicyclobacillaceae</taxon>
        <taxon>Ferroacidibacillus</taxon>
    </lineage>
</organism>
<keyword evidence="5 8" id="KW-0812">Transmembrane</keyword>
<comment type="caution">
    <text evidence="10">The sequence shown here is derived from an EMBL/GenBank/DDBJ whole genome shotgun (WGS) entry which is preliminary data.</text>
</comment>
<feature type="transmembrane region" description="Helical" evidence="8">
    <location>
        <begin position="133"/>
        <end position="150"/>
    </location>
</feature>
<keyword evidence="3" id="KW-0328">Glycosyltransferase</keyword>
<evidence type="ECO:0000256" key="3">
    <source>
        <dbReference type="ARBA" id="ARBA00022676"/>
    </source>
</evidence>
<feature type="transmembrane region" description="Helical" evidence="8">
    <location>
        <begin position="188"/>
        <end position="212"/>
    </location>
</feature>
<feature type="transmembrane region" description="Helical" evidence="8">
    <location>
        <begin position="20"/>
        <end position="40"/>
    </location>
</feature>
<name>A0A117SXT5_9BACL</name>
<keyword evidence="4" id="KW-0808">Transferase</keyword>
<dbReference type="GO" id="GO:0016763">
    <property type="term" value="F:pentosyltransferase activity"/>
    <property type="evidence" value="ECO:0007669"/>
    <property type="project" value="TreeGrafter"/>
</dbReference>
<feature type="transmembrane region" description="Helical" evidence="8">
    <location>
        <begin position="395"/>
        <end position="415"/>
    </location>
</feature>
<evidence type="ECO:0000313" key="11">
    <source>
        <dbReference type="Proteomes" id="UP000053557"/>
    </source>
</evidence>
<evidence type="ECO:0000256" key="8">
    <source>
        <dbReference type="SAM" id="Phobius"/>
    </source>
</evidence>
<dbReference type="Pfam" id="PF13231">
    <property type="entry name" value="PMT_2"/>
    <property type="match status" value="1"/>
</dbReference>
<evidence type="ECO:0000259" key="9">
    <source>
        <dbReference type="Pfam" id="PF13231"/>
    </source>
</evidence>
<keyword evidence="7 8" id="KW-0472">Membrane</keyword>
<sequence>MMNQWFTAFTKKKKILKSIFHDSALPIVLVTTLIFHIWVWQHSSYTLTGDMIRYDQMARHLVYQHYLGFGRVPDAYVTPGYPLFVAGLYELLRVFGLGQHSQISSFIRFFFLIQQLFTVSITWVSYALARRLANFYIGIAAAWLSVFYLPNAFIGSMMLTEALYIPVLLLVVIVFVDAQKKESIRGYMFVGLILGLATLVRPTAGILLPLWALLIWLKPKAGPLKVLLTERFATVFPFVAALILGFVITMIPWWVRNLLDFHHFIFLSSEAGNPLLQGSDPYFHISLNHLLAMALDSHWGLQTYAIRRIWHGFTHHFWYYLGWYTIGKIPPLFYSPWLLWFFANSKAFIWVHRLICVLGGLSAVVSLRRLALRPLAATSILLTVVQFAFLPIERYVYPVIVLWCVLIPLIGSHYLSRISLKLNRN</sequence>
<reference evidence="10 11" key="1">
    <citation type="submission" date="2015-12" db="EMBL/GenBank/DDBJ databases">
        <title>Draft genome sequence of Acidibacillus ferrooxidans ITV001, isolated from a chalcopyrite acid mine drainage site in Brazil.</title>
        <authorList>
            <person name="Dall'Agnol H."/>
            <person name="Nancucheo I."/>
            <person name="Johnson B."/>
            <person name="Oliveira R."/>
            <person name="Leite L."/>
            <person name="Pylro V."/>
            <person name="Nunes G.L."/>
            <person name="Tzotzos G."/>
            <person name="Fernandes G.R."/>
            <person name="Dutra J."/>
            <person name="Orellana S.C."/>
            <person name="Oliveira G."/>
        </authorList>
    </citation>
    <scope>NUCLEOTIDE SEQUENCE [LARGE SCALE GENOMIC DNA]</scope>
    <source>
        <strain evidence="11">ITV01</strain>
    </source>
</reference>
<dbReference type="OrthoDB" id="136232at2"/>
<dbReference type="PANTHER" id="PTHR33908">
    <property type="entry name" value="MANNOSYLTRANSFERASE YKCB-RELATED"/>
    <property type="match status" value="1"/>
</dbReference>
<evidence type="ECO:0000256" key="6">
    <source>
        <dbReference type="ARBA" id="ARBA00022989"/>
    </source>
</evidence>
<evidence type="ECO:0000256" key="4">
    <source>
        <dbReference type="ARBA" id="ARBA00022679"/>
    </source>
</evidence>
<evidence type="ECO:0000256" key="2">
    <source>
        <dbReference type="ARBA" id="ARBA00022475"/>
    </source>
</evidence>
<feature type="domain" description="Glycosyltransferase RgtA/B/C/D-like" evidence="9">
    <location>
        <begin position="111"/>
        <end position="244"/>
    </location>
</feature>
<evidence type="ECO:0000256" key="1">
    <source>
        <dbReference type="ARBA" id="ARBA00004651"/>
    </source>
</evidence>
<dbReference type="GO" id="GO:0005886">
    <property type="term" value="C:plasma membrane"/>
    <property type="evidence" value="ECO:0007669"/>
    <property type="project" value="UniProtKB-SubCell"/>
</dbReference>
<accession>A0A117SXT5</accession>
<evidence type="ECO:0000256" key="5">
    <source>
        <dbReference type="ARBA" id="ARBA00022692"/>
    </source>
</evidence>
<feature type="transmembrane region" description="Helical" evidence="8">
    <location>
        <begin position="372"/>
        <end position="389"/>
    </location>
</feature>
<dbReference type="PANTHER" id="PTHR33908:SF11">
    <property type="entry name" value="MEMBRANE PROTEIN"/>
    <property type="match status" value="1"/>
</dbReference>
<feature type="transmembrane region" description="Helical" evidence="8">
    <location>
        <begin position="232"/>
        <end position="255"/>
    </location>
</feature>
<keyword evidence="11" id="KW-1185">Reference proteome</keyword>
<dbReference type="AlphaFoldDB" id="A0A117SXT5"/>
<comment type="subcellular location">
    <subcellularLocation>
        <location evidence="1">Cell membrane</location>
        <topology evidence="1">Multi-pass membrane protein</topology>
    </subcellularLocation>
</comment>
<feature type="transmembrane region" description="Helical" evidence="8">
    <location>
        <begin position="106"/>
        <end position="126"/>
    </location>
</feature>
<proteinExistence type="predicted"/>